<name>A0A1G7CW15_9PROT</name>
<dbReference type="InterPro" id="IPR038404">
    <property type="entry name" value="TRAP_DctP_sf"/>
</dbReference>
<dbReference type="PANTHER" id="PTHR33376:SF7">
    <property type="entry name" value="C4-DICARBOXYLATE-BINDING PROTEIN DCTB"/>
    <property type="match status" value="1"/>
</dbReference>
<protein>
    <submittedName>
        <fullName evidence="4">TRAP-type C4-dicarboxylate transport system, substrate-binding protein</fullName>
    </submittedName>
</protein>
<organism evidence="4 5">
    <name type="scientific">Belnapia rosea</name>
    <dbReference type="NCBI Taxonomy" id="938405"/>
    <lineage>
        <taxon>Bacteria</taxon>
        <taxon>Pseudomonadati</taxon>
        <taxon>Pseudomonadota</taxon>
        <taxon>Alphaproteobacteria</taxon>
        <taxon>Acetobacterales</taxon>
        <taxon>Roseomonadaceae</taxon>
        <taxon>Belnapia</taxon>
    </lineage>
</organism>
<dbReference type="RefSeq" id="WP_090665178.1">
    <property type="nucleotide sequence ID" value="NZ_FMZX01000036.1"/>
</dbReference>
<dbReference type="EMBL" id="FMZX01000036">
    <property type="protein sequence ID" value="SDE43499.1"/>
    <property type="molecule type" value="Genomic_DNA"/>
</dbReference>
<keyword evidence="3" id="KW-0732">Signal</keyword>
<dbReference type="Proteomes" id="UP000198925">
    <property type="component" value="Unassembled WGS sequence"/>
</dbReference>
<dbReference type="InterPro" id="IPR018389">
    <property type="entry name" value="DctP_fam"/>
</dbReference>
<accession>A0A1G7CW15</accession>
<dbReference type="PANTHER" id="PTHR33376">
    <property type="match status" value="1"/>
</dbReference>
<dbReference type="AlphaFoldDB" id="A0A1G7CW15"/>
<dbReference type="Gene3D" id="3.40.190.170">
    <property type="entry name" value="Bacterial extracellular solute-binding protein, family 7"/>
    <property type="match status" value="1"/>
</dbReference>
<reference evidence="4 5" key="1">
    <citation type="submission" date="2016-10" db="EMBL/GenBank/DDBJ databases">
        <authorList>
            <person name="de Groot N.N."/>
        </authorList>
    </citation>
    <scope>NUCLEOTIDE SEQUENCE [LARGE SCALE GENOMIC DNA]</scope>
    <source>
        <strain evidence="4 5">CPCC 100156</strain>
    </source>
</reference>
<keyword evidence="2" id="KW-0813">Transport</keyword>
<evidence type="ECO:0000313" key="5">
    <source>
        <dbReference type="Proteomes" id="UP000198925"/>
    </source>
</evidence>
<dbReference type="Pfam" id="PF03480">
    <property type="entry name" value="DctP"/>
    <property type="match status" value="1"/>
</dbReference>
<sequence>MTSTSGLTALLAGAALALGGLLATGAAAEQRALTYSSYLPPSHGSNRDGLIPLFQEAERATGGSLRIQLHTGGSLVAGPATLSAIRTGLVDGGFVVSLYHPNQIPLNTAMSDLALLAADPLATMGAINETVLLNCPDCLAEYRRNNTIYIGAYSTTPYRVMCRQPVRSMDDLRGLRMRAAGNVYGRWAQRMGGVGVNIPNAEAYEALERGQLDCVIGSVAWLETLSLWDVAKNVVDLPMGAYFGGALIAFNRDSWNGIRAEDRAAFLRLVPRALAQVAVGYVRDDETVERRARERGMTSYPPDPALTRLLEEYNRDEVRNAIAVARQRGARNPEPVIEAFLGNLRKWREIVQRTGVDTDRFEQALRTEIFDRVRF</sequence>
<evidence type="ECO:0000313" key="4">
    <source>
        <dbReference type="EMBL" id="SDE43499.1"/>
    </source>
</evidence>
<evidence type="ECO:0000256" key="1">
    <source>
        <dbReference type="ARBA" id="ARBA00009023"/>
    </source>
</evidence>
<gene>
    <name evidence="4" type="ORF">SAMN04487779_103619</name>
</gene>
<evidence type="ECO:0000256" key="3">
    <source>
        <dbReference type="ARBA" id="ARBA00022729"/>
    </source>
</evidence>
<keyword evidence="5" id="KW-1185">Reference proteome</keyword>
<proteinExistence type="inferred from homology"/>
<comment type="similarity">
    <text evidence="1">Belongs to the bacterial solute-binding protein 7 family.</text>
</comment>
<evidence type="ECO:0000256" key="2">
    <source>
        <dbReference type="ARBA" id="ARBA00022448"/>
    </source>
</evidence>
<dbReference type="CDD" id="cd13666">
    <property type="entry name" value="PBP2_TRAP_DctP_like_1"/>
    <property type="match status" value="1"/>
</dbReference>
<dbReference type="GO" id="GO:0055085">
    <property type="term" value="P:transmembrane transport"/>
    <property type="evidence" value="ECO:0007669"/>
    <property type="project" value="InterPro"/>
</dbReference>
<dbReference type="NCBIfam" id="NF037995">
    <property type="entry name" value="TRAP_S1"/>
    <property type="match status" value="1"/>
</dbReference>